<dbReference type="PANTHER" id="PTHR12242">
    <property type="entry name" value="OS02G0130600 PROTEIN-RELATED"/>
    <property type="match status" value="1"/>
</dbReference>
<name>A0AAN7H5Q4_9PEZI</name>
<gene>
    <name evidence="3" type="ORF">QBC38DRAFT_361521</name>
</gene>
<dbReference type="GO" id="GO:0016020">
    <property type="term" value="C:membrane"/>
    <property type="evidence" value="ECO:0007669"/>
    <property type="project" value="TreeGrafter"/>
</dbReference>
<evidence type="ECO:0000256" key="2">
    <source>
        <dbReference type="SAM" id="Phobius"/>
    </source>
</evidence>
<keyword evidence="2" id="KW-1133">Transmembrane helix</keyword>
<protein>
    <submittedName>
        <fullName evidence="3">Uncharacterized protein</fullName>
    </submittedName>
</protein>
<proteinExistence type="predicted"/>
<dbReference type="EMBL" id="MU865317">
    <property type="protein sequence ID" value="KAK4228604.1"/>
    <property type="molecule type" value="Genomic_DNA"/>
</dbReference>
<evidence type="ECO:0000313" key="4">
    <source>
        <dbReference type="Proteomes" id="UP001301958"/>
    </source>
</evidence>
<dbReference type="AlphaFoldDB" id="A0AAN7H5Q4"/>
<keyword evidence="2" id="KW-0812">Transmembrane</keyword>
<sequence>MSSSHGERTPLIDRPGLPLPVGSSQVQDHPIFLRACHSPWPCISQRGLVYLRGLIFAYLSVLAAMLFIYKVEYEYGKEEKKTAWCTLFEFSTLAFVLLWFYHLTVFSWSFTHLVYRDIEEEDQRWESSIIKKLSPPVQTPQSRNRFYFSIFYTIVHVFVIMNCVIYWALLVPLGYGKFPGGKDKGGESVSTSSAETFFGDYWFQPFCLINLYCVTGLIAIFELLILSSIKRQVPLGSHIFFVAFALCAYLGWAAFGKSFTSEYPFFWMDRDIMKKTEYIALYVSGFMASGLIVFAFVYGLIVLREYLTNKSSSGSQPQPTPTANQSAGQVLLAEEDSQE</sequence>
<dbReference type="Proteomes" id="UP001301958">
    <property type="component" value="Unassembled WGS sequence"/>
</dbReference>
<dbReference type="PANTHER" id="PTHR12242:SF1">
    <property type="entry name" value="MYND-TYPE DOMAIN-CONTAINING PROTEIN"/>
    <property type="match status" value="1"/>
</dbReference>
<keyword evidence="2" id="KW-0472">Membrane</keyword>
<comment type="caution">
    <text evidence="3">The sequence shown here is derived from an EMBL/GenBank/DDBJ whole genome shotgun (WGS) entry which is preliminary data.</text>
</comment>
<reference evidence="3" key="2">
    <citation type="submission" date="2023-05" db="EMBL/GenBank/DDBJ databases">
        <authorList>
            <consortium name="Lawrence Berkeley National Laboratory"/>
            <person name="Steindorff A."/>
            <person name="Hensen N."/>
            <person name="Bonometti L."/>
            <person name="Westerberg I."/>
            <person name="Brannstrom I.O."/>
            <person name="Guillou S."/>
            <person name="Cros-Aarteil S."/>
            <person name="Calhoun S."/>
            <person name="Haridas S."/>
            <person name="Kuo A."/>
            <person name="Mondo S."/>
            <person name="Pangilinan J."/>
            <person name="Riley R."/>
            <person name="Labutti K."/>
            <person name="Andreopoulos B."/>
            <person name="Lipzen A."/>
            <person name="Chen C."/>
            <person name="Yanf M."/>
            <person name="Daum C."/>
            <person name="Ng V."/>
            <person name="Clum A."/>
            <person name="Ohm R."/>
            <person name="Martin F."/>
            <person name="Silar P."/>
            <person name="Natvig D."/>
            <person name="Lalanne C."/>
            <person name="Gautier V."/>
            <person name="Ament-Velasquez S.L."/>
            <person name="Kruys A."/>
            <person name="Hutchinson M.I."/>
            <person name="Powell A.J."/>
            <person name="Barry K."/>
            <person name="Miller A.N."/>
            <person name="Grigoriev I.V."/>
            <person name="Debuchy R."/>
            <person name="Gladieux P."/>
            <person name="Thoren M.H."/>
            <person name="Johannesson H."/>
        </authorList>
    </citation>
    <scope>NUCLEOTIDE SEQUENCE</scope>
    <source>
        <strain evidence="3">CBS 990.96</strain>
    </source>
</reference>
<accession>A0AAN7H5Q4</accession>
<feature type="transmembrane region" description="Helical" evidence="2">
    <location>
        <begin position="49"/>
        <end position="69"/>
    </location>
</feature>
<feature type="transmembrane region" description="Helical" evidence="2">
    <location>
        <begin position="202"/>
        <end position="226"/>
    </location>
</feature>
<feature type="transmembrane region" description="Helical" evidence="2">
    <location>
        <begin position="279"/>
        <end position="303"/>
    </location>
</feature>
<keyword evidence="4" id="KW-1185">Reference proteome</keyword>
<feature type="transmembrane region" description="Helical" evidence="2">
    <location>
        <begin position="81"/>
        <end position="101"/>
    </location>
</feature>
<feature type="transmembrane region" description="Helical" evidence="2">
    <location>
        <begin position="146"/>
        <end position="169"/>
    </location>
</feature>
<reference evidence="3" key="1">
    <citation type="journal article" date="2023" name="Mol. Phylogenet. Evol.">
        <title>Genome-scale phylogeny and comparative genomics of the fungal order Sordariales.</title>
        <authorList>
            <person name="Hensen N."/>
            <person name="Bonometti L."/>
            <person name="Westerberg I."/>
            <person name="Brannstrom I.O."/>
            <person name="Guillou S."/>
            <person name="Cros-Aarteil S."/>
            <person name="Calhoun S."/>
            <person name="Haridas S."/>
            <person name="Kuo A."/>
            <person name="Mondo S."/>
            <person name="Pangilinan J."/>
            <person name="Riley R."/>
            <person name="LaButti K."/>
            <person name="Andreopoulos B."/>
            <person name="Lipzen A."/>
            <person name="Chen C."/>
            <person name="Yan M."/>
            <person name="Daum C."/>
            <person name="Ng V."/>
            <person name="Clum A."/>
            <person name="Steindorff A."/>
            <person name="Ohm R.A."/>
            <person name="Martin F."/>
            <person name="Silar P."/>
            <person name="Natvig D.O."/>
            <person name="Lalanne C."/>
            <person name="Gautier V."/>
            <person name="Ament-Velasquez S.L."/>
            <person name="Kruys A."/>
            <person name="Hutchinson M.I."/>
            <person name="Powell A.J."/>
            <person name="Barry K."/>
            <person name="Miller A.N."/>
            <person name="Grigoriev I.V."/>
            <person name="Debuchy R."/>
            <person name="Gladieux P."/>
            <person name="Hiltunen Thoren M."/>
            <person name="Johannesson H."/>
        </authorList>
    </citation>
    <scope>NUCLEOTIDE SEQUENCE</scope>
    <source>
        <strain evidence="3">CBS 990.96</strain>
    </source>
</reference>
<feature type="region of interest" description="Disordered" evidence="1">
    <location>
        <begin position="311"/>
        <end position="339"/>
    </location>
</feature>
<feature type="transmembrane region" description="Helical" evidence="2">
    <location>
        <begin position="238"/>
        <end position="259"/>
    </location>
</feature>
<evidence type="ECO:0000256" key="1">
    <source>
        <dbReference type="SAM" id="MobiDB-lite"/>
    </source>
</evidence>
<organism evidence="3 4">
    <name type="scientific">Podospora fimiseda</name>
    <dbReference type="NCBI Taxonomy" id="252190"/>
    <lineage>
        <taxon>Eukaryota</taxon>
        <taxon>Fungi</taxon>
        <taxon>Dikarya</taxon>
        <taxon>Ascomycota</taxon>
        <taxon>Pezizomycotina</taxon>
        <taxon>Sordariomycetes</taxon>
        <taxon>Sordariomycetidae</taxon>
        <taxon>Sordariales</taxon>
        <taxon>Podosporaceae</taxon>
        <taxon>Podospora</taxon>
    </lineage>
</organism>
<evidence type="ECO:0000313" key="3">
    <source>
        <dbReference type="EMBL" id="KAK4228604.1"/>
    </source>
</evidence>